<dbReference type="Proteomes" id="UP000198619">
    <property type="component" value="Unassembled WGS sequence"/>
</dbReference>
<keyword evidence="2" id="KW-1185">Reference proteome</keyword>
<dbReference type="AlphaFoldDB" id="A0A1I0ZBG1"/>
<dbReference type="RefSeq" id="WP_090041675.1">
    <property type="nucleotide sequence ID" value="NZ_FOKI01000018.1"/>
</dbReference>
<evidence type="ECO:0000313" key="1">
    <source>
        <dbReference type="EMBL" id="SFB21563.1"/>
    </source>
</evidence>
<organism evidence="1 2">
    <name type="scientific">Clostridium frigidicarnis</name>
    <dbReference type="NCBI Taxonomy" id="84698"/>
    <lineage>
        <taxon>Bacteria</taxon>
        <taxon>Bacillati</taxon>
        <taxon>Bacillota</taxon>
        <taxon>Clostridia</taxon>
        <taxon>Eubacteriales</taxon>
        <taxon>Clostridiaceae</taxon>
        <taxon>Clostridium</taxon>
    </lineage>
</organism>
<proteinExistence type="predicted"/>
<evidence type="ECO:0000313" key="2">
    <source>
        <dbReference type="Proteomes" id="UP000198619"/>
    </source>
</evidence>
<dbReference type="EMBL" id="FOKI01000018">
    <property type="protein sequence ID" value="SFB21563.1"/>
    <property type="molecule type" value="Genomic_DNA"/>
</dbReference>
<gene>
    <name evidence="1" type="ORF">SAMN04488528_101823</name>
</gene>
<dbReference type="OrthoDB" id="9801679at2"/>
<sequence>MKNKKLLITLAILMFALGFIVYDMAKSGDSGLDITIYNDTKEDISNILVNYNLSDGPVVIDEIGKRDKKLVNIKPKGNFKTTVLKMNIPNYNQGKDIVILDEVEKNTTGKISVYIKMDKNGEIEVNIRKLFLKNA</sequence>
<accession>A0A1I0ZBG1</accession>
<protein>
    <submittedName>
        <fullName evidence="1">Uncharacterized protein</fullName>
    </submittedName>
</protein>
<name>A0A1I0ZBG1_9CLOT</name>
<reference evidence="1 2" key="1">
    <citation type="submission" date="2016-10" db="EMBL/GenBank/DDBJ databases">
        <authorList>
            <person name="de Groot N.N."/>
        </authorList>
    </citation>
    <scope>NUCLEOTIDE SEQUENCE [LARGE SCALE GENOMIC DNA]</scope>
    <source>
        <strain evidence="1 2">DSM 12271</strain>
    </source>
</reference>